<keyword evidence="8" id="KW-1185">Reference proteome</keyword>
<feature type="domain" description="Lipopolysaccharide assembly protein A" evidence="6">
    <location>
        <begin position="23"/>
        <end position="82"/>
    </location>
</feature>
<evidence type="ECO:0000259" key="6">
    <source>
        <dbReference type="Pfam" id="PF06305"/>
    </source>
</evidence>
<sequence length="137" mass="14643">MQFLRTLIWVLLAGIVVAFSINNWVTVPVRLWAGLIADINLPLLLLVAFAIGFVPLYLVHAAGQWRLKSRLANAERSLADLRAVAPTAPPVVTAADMADPHAASHVSPPDPVVEATAPTAAPMTLVSPPLPFEADRK</sequence>
<keyword evidence="1" id="KW-1003">Cell membrane</keyword>
<dbReference type="RefSeq" id="WP_256507533.1">
    <property type="nucleotide sequence ID" value="NZ_CP101740.1"/>
</dbReference>
<feature type="transmembrane region" description="Helical" evidence="5">
    <location>
        <begin position="31"/>
        <end position="59"/>
    </location>
</feature>
<name>A0ABY5LAA6_9SPHN</name>
<evidence type="ECO:0000256" key="2">
    <source>
        <dbReference type="ARBA" id="ARBA00022692"/>
    </source>
</evidence>
<organism evidence="7 8">
    <name type="scientific">Sphingomonas qomolangmaensis</name>
    <dbReference type="NCBI Taxonomy" id="2918765"/>
    <lineage>
        <taxon>Bacteria</taxon>
        <taxon>Pseudomonadati</taxon>
        <taxon>Pseudomonadota</taxon>
        <taxon>Alphaproteobacteria</taxon>
        <taxon>Sphingomonadales</taxon>
        <taxon>Sphingomonadaceae</taxon>
        <taxon>Sphingomonas</taxon>
    </lineage>
</organism>
<keyword evidence="4 5" id="KW-0472">Membrane</keyword>
<reference evidence="7" key="1">
    <citation type="submission" date="2022-07" db="EMBL/GenBank/DDBJ databases">
        <title>Sphingomonas sp. nov., a novel bacterium isolated from the north slope of the Mount Everest.</title>
        <authorList>
            <person name="Cui X."/>
            <person name="Liu Y."/>
        </authorList>
    </citation>
    <scope>NUCLEOTIDE SEQUENCE</scope>
    <source>
        <strain evidence="7">S5-59</strain>
    </source>
</reference>
<dbReference type="InterPro" id="IPR010445">
    <property type="entry name" value="LapA_dom"/>
</dbReference>
<dbReference type="Proteomes" id="UP001058533">
    <property type="component" value="Chromosome"/>
</dbReference>
<evidence type="ECO:0000256" key="4">
    <source>
        <dbReference type="ARBA" id="ARBA00023136"/>
    </source>
</evidence>
<evidence type="ECO:0000256" key="3">
    <source>
        <dbReference type="ARBA" id="ARBA00022989"/>
    </source>
</evidence>
<dbReference type="EMBL" id="CP101740">
    <property type="protein sequence ID" value="UUL83697.1"/>
    <property type="molecule type" value="Genomic_DNA"/>
</dbReference>
<feature type="transmembrane region" description="Helical" evidence="5">
    <location>
        <begin position="7"/>
        <end position="25"/>
    </location>
</feature>
<evidence type="ECO:0000256" key="5">
    <source>
        <dbReference type="SAM" id="Phobius"/>
    </source>
</evidence>
<keyword evidence="2 5" id="KW-0812">Transmembrane</keyword>
<proteinExistence type="predicted"/>
<accession>A0ABY5LAA6</accession>
<protein>
    <submittedName>
        <fullName evidence="7">Lipopolysaccharide assembly protein LapA domain-containing protein</fullName>
    </submittedName>
</protein>
<evidence type="ECO:0000313" key="8">
    <source>
        <dbReference type="Proteomes" id="UP001058533"/>
    </source>
</evidence>
<evidence type="ECO:0000313" key="7">
    <source>
        <dbReference type="EMBL" id="UUL83697.1"/>
    </source>
</evidence>
<keyword evidence="3 5" id="KW-1133">Transmembrane helix</keyword>
<evidence type="ECO:0000256" key="1">
    <source>
        <dbReference type="ARBA" id="ARBA00022475"/>
    </source>
</evidence>
<gene>
    <name evidence="7" type="ORF">NMP03_05710</name>
</gene>
<dbReference type="Pfam" id="PF06305">
    <property type="entry name" value="LapA_dom"/>
    <property type="match status" value="1"/>
</dbReference>